<protein>
    <submittedName>
        <fullName evidence="1">Uncharacterized protein</fullName>
    </submittedName>
</protein>
<keyword evidence="2" id="KW-1185">Reference proteome</keyword>
<evidence type="ECO:0000313" key="2">
    <source>
        <dbReference type="Proteomes" id="UP000708208"/>
    </source>
</evidence>
<proteinExistence type="predicted"/>
<sequence>MKLSNFLESTLTDLQCHFYEGSKNSGPTRVVGNFSEVFSFSGNENYCDSISRSVGKNGRFSCNVEIVNCLNVPLRNRNQWYCNSNNTDFFPLEIQSFHRESFLGSSDTNFEAMLSYEILSTDLALVIGLKVGPGNNSFAAAFSQIPAVSGKNELKALMNPSHGKIHDYKKYSKASKTLDIISDRNIRAEILMTEDEKSVLKIRIYAV</sequence>
<organism evidence="1 2">
    <name type="scientific">Allacma fusca</name>
    <dbReference type="NCBI Taxonomy" id="39272"/>
    <lineage>
        <taxon>Eukaryota</taxon>
        <taxon>Metazoa</taxon>
        <taxon>Ecdysozoa</taxon>
        <taxon>Arthropoda</taxon>
        <taxon>Hexapoda</taxon>
        <taxon>Collembola</taxon>
        <taxon>Symphypleona</taxon>
        <taxon>Sminthuridae</taxon>
        <taxon>Allacma</taxon>
    </lineage>
</organism>
<evidence type="ECO:0000313" key="1">
    <source>
        <dbReference type="EMBL" id="CAG7822326.1"/>
    </source>
</evidence>
<reference evidence="1" key="1">
    <citation type="submission" date="2021-06" db="EMBL/GenBank/DDBJ databases">
        <authorList>
            <person name="Hodson N. C."/>
            <person name="Mongue J. A."/>
            <person name="Jaron S. K."/>
        </authorList>
    </citation>
    <scope>NUCLEOTIDE SEQUENCE</scope>
</reference>
<dbReference type="AlphaFoldDB" id="A0A8J2PPG0"/>
<comment type="caution">
    <text evidence="1">The sequence shown here is derived from an EMBL/GenBank/DDBJ whole genome shotgun (WGS) entry which is preliminary data.</text>
</comment>
<accession>A0A8J2PPG0</accession>
<gene>
    <name evidence="1" type="ORF">AFUS01_LOCUS32608</name>
</gene>
<dbReference type="EMBL" id="CAJVCH010526090">
    <property type="protein sequence ID" value="CAG7822326.1"/>
    <property type="molecule type" value="Genomic_DNA"/>
</dbReference>
<name>A0A8J2PPG0_9HEXA</name>
<dbReference type="Proteomes" id="UP000708208">
    <property type="component" value="Unassembled WGS sequence"/>
</dbReference>